<dbReference type="EMBL" id="VWLE01000081">
    <property type="protein sequence ID" value="KAA3952769.1"/>
    <property type="molecule type" value="Genomic_DNA"/>
</dbReference>
<dbReference type="RefSeq" id="WP_070782583.1">
    <property type="nucleotide sequence ID" value="NZ_CAAKNR010000156.1"/>
</dbReference>
<dbReference type="Gene3D" id="3.40.50.2000">
    <property type="entry name" value="Glycogen Phosphorylase B"/>
    <property type="match status" value="2"/>
</dbReference>
<dbReference type="Pfam" id="PF13692">
    <property type="entry name" value="Glyco_trans_1_4"/>
    <property type="match status" value="1"/>
</dbReference>
<dbReference type="GO" id="GO:0016740">
    <property type="term" value="F:transferase activity"/>
    <property type="evidence" value="ECO:0007669"/>
    <property type="project" value="UniProtKB-KW"/>
</dbReference>
<dbReference type="SUPFAM" id="SSF53756">
    <property type="entry name" value="UDP-Glycosyltransferase/glycogen phosphorylase"/>
    <property type="match status" value="1"/>
</dbReference>
<comment type="caution">
    <text evidence="2">The sequence shown here is derived from an EMBL/GenBank/DDBJ whole genome shotgun (WGS) entry which is preliminary data.</text>
</comment>
<evidence type="ECO:0000313" key="2">
    <source>
        <dbReference type="EMBL" id="KAA3952769.1"/>
    </source>
</evidence>
<accession>A0A5M5AX23</accession>
<protein>
    <submittedName>
        <fullName evidence="2">Glycosyltransferase</fullName>
    </submittedName>
</protein>
<dbReference type="CDD" id="cd03801">
    <property type="entry name" value="GT4_PimA-like"/>
    <property type="match status" value="1"/>
</dbReference>
<dbReference type="EMBL" id="VWLX01000025">
    <property type="protein sequence ID" value="KAA3799505.1"/>
    <property type="molecule type" value="Genomic_DNA"/>
</dbReference>
<evidence type="ECO:0000313" key="1">
    <source>
        <dbReference type="EMBL" id="KAA3799505.1"/>
    </source>
</evidence>
<dbReference type="Proteomes" id="UP000323717">
    <property type="component" value="Unassembled WGS sequence"/>
</dbReference>
<organism evidence="2 3">
    <name type="scientific">Bacteroides ovatus</name>
    <dbReference type="NCBI Taxonomy" id="28116"/>
    <lineage>
        <taxon>Bacteria</taxon>
        <taxon>Pseudomonadati</taxon>
        <taxon>Bacteroidota</taxon>
        <taxon>Bacteroidia</taxon>
        <taxon>Bacteroidales</taxon>
        <taxon>Bacteroidaceae</taxon>
        <taxon>Bacteroides</taxon>
    </lineage>
</organism>
<evidence type="ECO:0000313" key="3">
    <source>
        <dbReference type="Proteomes" id="UP000323717"/>
    </source>
</evidence>
<gene>
    <name evidence="2" type="ORF">F3D71_08190</name>
    <name evidence="1" type="ORF">F3F51_24460</name>
</gene>
<sequence>MKVIWVSPECPYPANTGGRIGIMKRLEYFSKDNEIYFFCVIDNDNEYKYSSILSKYCKKVHFYKRNKGTALFKLIKGPFVCVSRWITTMKDDINVCFEKETIDWVIVDFPQMLGNISKKIFDSNKLILNQHNVEYVTLHNLANSIDNPWRRALYYIEAKRLYQFEQKCYKNLNIKLFTFVSIEDKIFFERKWRRVNTLLVPVGAEIYKYEENRDNRNIISYFGKMSYPANAEAAIWFSNKVFPIIQKEIPESKFYIVGKDPYKELLELSENNSNIVVTGTVDNIEDYYKQTDLIVVPLRHGGGVKVKVLEALGHGKLVISTVKGIEGTTFRNQKELLTAESTEEFAHICINALRNISCYEEIRRCGYENIRKNFTWKAVVDKFEQELNNLKS</sequence>
<reference evidence="3 4" key="1">
    <citation type="journal article" date="2019" name="Nat. Med.">
        <title>A library of human gut bacterial isolates paired with longitudinal multiomics data enables mechanistic microbiome research.</title>
        <authorList>
            <person name="Poyet M."/>
            <person name="Groussin M."/>
            <person name="Gibbons S.M."/>
            <person name="Avila-Pacheco J."/>
            <person name="Jiang X."/>
            <person name="Kearney S.M."/>
            <person name="Perrotta A.R."/>
            <person name="Berdy B."/>
            <person name="Zhao S."/>
            <person name="Lieberman T.D."/>
            <person name="Swanson P.K."/>
            <person name="Smith M."/>
            <person name="Roesemann S."/>
            <person name="Alexander J.E."/>
            <person name="Rich S.A."/>
            <person name="Livny J."/>
            <person name="Vlamakis H."/>
            <person name="Clish C."/>
            <person name="Bullock K."/>
            <person name="Deik A."/>
            <person name="Scott J."/>
            <person name="Pierce K.A."/>
            <person name="Xavier R.J."/>
            <person name="Alm E.J."/>
        </authorList>
    </citation>
    <scope>NUCLEOTIDE SEQUENCE [LARGE SCALE GENOMIC DNA]</scope>
    <source>
        <strain evidence="2 3">BIOML-A163</strain>
        <strain evidence="1 4">BIOML-A183</strain>
    </source>
</reference>
<name>A0A5M5AX23_BACOV</name>
<dbReference type="PANTHER" id="PTHR12526">
    <property type="entry name" value="GLYCOSYLTRANSFERASE"/>
    <property type="match status" value="1"/>
</dbReference>
<dbReference type="Proteomes" id="UP000460135">
    <property type="component" value="Unassembled WGS sequence"/>
</dbReference>
<dbReference type="AlphaFoldDB" id="A0A5M5AX23"/>
<keyword evidence="2" id="KW-0808">Transferase</keyword>
<dbReference type="PANTHER" id="PTHR12526:SF630">
    <property type="entry name" value="GLYCOSYLTRANSFERASE"/>
    <property type="match status" value="1"/>
</dbReference>
<proteinExistence type="predicted"/>
<evidence type="ECO:0000313" key="4">
    <source>
        <dbReference type="Proteomes" id="UP000460135"/>
    </source>
</evidence>